<evidence type="ECO:0000256" key="1">
    <source>
        <dbReference type="SAM" id="Phobius"/>
    </source>
</evidence>
<sequence length="106" mass="12138">MKKLLLGIPFILILIILAYLFVSMYVLNKEEVYYGQVSNDNGLVKTLVSNDSDNTKENFQLTKDGNLNVQKKDFIKIVFTDNGGVIKEQSKIKKSEVPKDLQKHFQ</sequence>
<name>A0ABD7TX82_9STAP</name>
<dbReference type="InterPro" id="IPR036166">
    <property type="entry name" value="YxeA-like_sf"/>
</dbReference>
<organism evidence="2 3">
    <name type="scientific">Staphylococcus agnetis</name>
    <dbReference type="NCBI Taxonomy" id="985762"/>
    <lineage>
        <taxon>Bacteria</taxon>
        <taxon>Bacillati</taxon>
        <taxon>Bacillota</taxon>
        <taxon>Bacilli</taxon>
        <taxon>Bacillales</taxon>
        <taxon>Staphylococcaceae</taxon>
        <taxon>Staphylococcus</taxon>
    </lineage>
</organism>
<dbReference type="Proteomes" id="UP001065705">
    <property type="component" value="Chromosome"/>
</dbReference>
<keyword evidence="1" id="KW-0812">Transmembrane</keyword>
<proteinExistence type="predicted"/>
<protein>
    <submittedName>
        <fullName evidence="2">DUF4889 domain-containing protein</fullName>
    </submittedName>
</protein>
<accession>A0ABD7TX82</accession>
<gene>
    <name evidence="2" type="ORF">MUA95_01365</name>
</gene>
<dbReference type="Pfam" id="PF16230">
    <property type="entry name" value="DUF4889"/>
    <property type="match status" value="1"/>
</dbReference>
<keyword evidence="1" id="KW-0472">Membrane</keyword>
<evidence type="ECO:0000313" key="3">
    <source>
        <dbReference type="Proteomes" id="UP001065705"/>
    </source>
</evidence>
<dbReference type="EMBL" id="CP094809">
    <property type="protein sequence ID" value="UXU57485.1"/>
    <property type="molecule type" value="Genomic_DNA"/>
</dbReference>
<feature type="transmembrane region" description="Helical" evidence="1">
    <location>
        <begin position="6"/>
        <end position="27"/>
    </location>
</feature>
<dbReference type="SUPFAM" id="SSF159121">
    <property type="entry name" value="BC4932-like"/>
    <property type="match status" value="1"/>
</dbReference>
<reference evidence="2" key="1">
    <citation type="submission" date="2022-03" db="EMBL/GenBank/DDBJ databases">
        <title>Comparative Genomics of East African Camel-Associated Staphylococcaceae spp.: Diversity and Inheritance of Traits Involved in Host-Pathogen Interactions.</title>
        <authorList>
            <person name="Akarsu H."/>
            <person name="Liljander A."/>
            <person name="Younan M."/>
            <person name="Brodard I."/>
            <person name="Glucks I."/>
            <person name="Labroussaa F."/>
            <person name="Overesch G."/>
            <person name="Kuhnert P."/>
            <person name="Perreten V."/>
            <person name="Drexler J.F."/>
            <person name="Corman V.M."/>
            <person name="Falquet L."/>
            <person name="Jores J."/>
        </authorList>
    </citation>
    <scope>NUCLEOTIDE SEQUENCE</scope>
    <source>
        <strain evidence="2">IVB6197</strain>
    </source>
</reference>
<dbReference type="InterPro" id="IPR032613">
    <property type="entry name" value="DUF4889"/>
</dbReference>
<evidence type="ECO:0000313" key="2">
    <source>
        <dbReference type="EMBL" id="UXU57485.1"/>
    </source>
</evidence>
<keyword evidence="1" id="KW-1133">Transmembrane helix</keyword>
<dbReference type="AlphaFoldDB" id="A0ABD7TX82"/>
<dbReference type="RefSeq" id="WP_262626537.1">
    <property type="nucleotide sequence ID" value="NZ_CP094809.1"/>
</dbReference>